<dbReference type="RefSeq" id="WP_353329873.1">
    <property type="nucleotide sequence ID" value="NZ_AP028055.1"/>
</dbReference>
<keyword evidence="1" id="KW-0732">Signal</keyword>
<dbReference type="Proteomes" id="UP001496674">
    <property type="component" value="Chromosome"/>
</dbReference>
<gene>
    <name evidence="2" type="ORF">BSYN_16400</name>
</gene>
<evidence type="ECO:0000256" key="1">
    <source>
        <dbReference type="SAM" id="SignalP"/>
    </source>
</evidence>
<keyword evidence="3" id="KW-1185">Reference proteome</keyword>
<feature type="chain" id="PRO_5045122924" evidence="1">
    <location>
        <begin position="25"/>
        <end position="197"/>
    </location>
</feature>
<evidence type="ECO:0000313" key="2">
    <source>
        <dbReference type="EMBL" id="BEG99375.1"/>
    </source>
</evidence>
<protein>
    <submittedName>
        <fullName evidence="2">Uncharacterized protein</fullName>
    </submittedName>
</protein>
<proteinExistence type="predicted"/>
<evidence type="ECO:0000313" key="3">
    <source>
        <dbReference type="Proteomes" id="UP001496674"/>
    </source>
</evidence>
<sequence length="197" mass="20613">MKQFVKHIALFLIFSLILAGNVAAQRISFGTYASGDIILTQINGTGLNFNDKEPVIVGGQTVTINLADNATTVMAIEAQANLDVTVTIDAPANLSLSSNNIPLKLGLAYSNVGKSGEADAKVASVLVPNGFTSITFPVLRRASGVPAPPPTPNHVGYTAPRATAYLFIYGTLGPVPTGAAAGMYTGQINIRVEYTKY</sequence>
<name>A0ABN6Z4B2_9BACE</name>
<organism evidence="2 3">
    <name type="scientific">Bacteroides sedimenti</name>
    <dbReference type="NCBI Taxonomy" id="2136147"/>
    <lineage>
        <taxon>Bacteria</taxon>
        <taxon>Pseudomonadati</taxon>
        <taxon>Bacteroidota</taxon>
        <taxon>Bacteroidia</taxon>
        <taxon>Bacteroidales</taxon>
        <taxon>Bacteroidaceae</taxon>
        <taxon>Bacteroides</taxon>
    </lineage>
</organism>
<dbReference type="EMBL" id="AP028055">
    <property type="protein sequence ID" value="BEG99375.1"/>
    <property type="molecule type" value="Genomic_DNA"/>
</dbReference>
<reference evidence="2 3" key="1">
    <citation type="submission" date="2023-04" db="EMBL/GenBank/DDBJ databases">
        <title>Draft genome sequence of acteroides sedimenti strain YN3PY1.</title>
        <authorList>
            <person name="Yoshida N."/>
        </authorList>
    </citation>
    <scope>NUCLEOTIDE SEQUENCE [LARGE SCALE GENOMIC DNA]</scope>
    <source>
        <strain evidence="2 3">YN3PY1</strain>
    </source>
</reference>
<feature type="signal peptide" evidence="1">
    <location>
        <begin position="1"/>
        <end position="24"/>
    </location>
</feature>
<accession>A0ABN6Z4B2</accession>